<comment type="caution">
    <text evidence="2">The sequence shown here is derived from an EMBL/GenBank/DDBJ whole genome shotgun (WGS) entry which is preliminary data.</text>
</comment>
<accession>A0ABW6M7B7</accession>
<dbReference type="PROSITE" id="PS50943">
    <property type="entry name" value="HTH_CROC1"/>
    <property type="match status" value="1"/>
</dbReference>
<protein>
    <submittedName>
        <fullName evidence="2">Helix-turn-helix domain-containing protein</fullName>
    </submittedName>
</protein>
<dbReference type="InterPro" id="IPR001387">
    <property type="entry name" value="Cro/C1-type_HTH"/>
</dbReference>
<dbReference type="CDD" id="cd00093">
    <property type="entry name" value="HTH_XRE"/>
    <property type="match status" value="1"/>
</dbReference>
<evidence type="ECO:0000313" key="3">
    <source>
        <dbReference type="Proteomes" id="UP001601303"/>
    </source>
</evidence>
<organism evidence="2 3">
    <name type="scientific">Streptomyces hokutonensis</name>
    <dbReference type="NCBI Taxonomy" id="1306990"/>
    <lineage>
        <taxon>Bacteria</taxon>
        <taxon>Bacillati</taxon>
        <taxon>Actinomycetota</taxon>
        <taxon>Actinomycetes</taxon>
        <taxon>Kitasatosporales</taxon>
        <taxon>Streptomycetaceae</taxon>
        <taxon>Streptomyces</taxon>
    </lineage>
</organism>
<sequence length="120" mass="13889">MDPQPEKPFIFTWTGAEASSLRQALRMTQDQLSEYLGVSVRTVSRWDTTPTARISRGMQDTLDTAYERLNTFQVQRFLYALKRSQPREVTSPVVMAAEMTLMQARINELQEQLDSKERQS</sequence>
<dbReference type="EMBL" id="JBIAHM010000009">
    <property type="protein sequence ID" value="MFE9602019.1"/>
    <property type="molecule type" value="Genomic_DNA"/>
</dbReference>
<dbReference type="Pfam" id="PF01381">
    <property type="entry name" value="HTH_3"/>
    <property type="match status" value="1"/>
</dbReference>
<reference evidence="2 3" key="1">
    <citation type="submission" date="2024-10" db="EMBL/GenBank/DDBJ databases">
        <title>The Natural Products Discovery Center: Release of the First 8490 Sequenced Strains for Exploring Actinobacteria Biosynthetic Diversity.</title>
        <authorList>
            <person name="Kalkreuter E."/>
            <person name="Kautsar S.A."/>
            <person name="Yang D."/>
            <person name="Bader C.D."/>
            <person name="Teijaro C.N."/>
            <person name="Fluegel L."/>
            <person name="Davis C.M."/>
            <person name="Simpson J.R."/>
            <person name="Lauterbach L."/>
            <person name="Steele A.D."/>
            <person name="Gui C."/>
            <person name="Meng S."/>
            <person name="Li G."/>
            <person name="Viehrig K."/>
            <person name="Ye F."/>
            <person name="Su P."/>
            <person name="Kiefer A.F."/>
            <person name="Nichols A."/>
            <person name="Cepeda A.J."/>
            <person name="Yan W."/>
            <person name="Fan B."/>
            <person name="Jiang Y."/>
            <person name="Adhikari A."/>
            <person name="Zheng C.-J."/>
            <person name="Schuster L."/>
            <person name="Cowan T.M."/>
            <person name="Smanski M.J."/>
            <person name="Chevrette M.G."/>
            <person name="De Carvalho L.P.S."/>
            <person name="Shen B."/>
        </authorList>
    </citation>
    <scope>NUCLEOTIDE SEQUENCE [LARGE SCALE GENOMIC DNA]</scope>
    <source>
        <strain evidence="2 3">NPDC006488</strain>
    </source>
</reference>
<evidence type="ECO:0000259" key="1">
    <source>
        <dbReference type="PROSITE" id="PS50943"/>
    </source>
</evidence>
<feature type="domain" description="HTH cro/C1-type" evidence="1">
    <location>
        <begin position="21"/>
        <end position="46"/>
    </location>
</feature>
<dbReference type="Proteomes" id="UP001601303">
    <property type="component" value="Unassembled WGS sequence"/>
</dbReference>
<keyword evidence="3" id="KW-1185">Reference proteome</keyword>
<name>A0ABW6M7B7_9ACTN</name>
<gene>
    <name evidence="2" type="ORF">ACFYNQ_26070</name>
</gene>
<proteinExistence type="predicted"/>
<evidence type="ECO:0000313" key="2">
    <source>
        <dbReference type="EMBL" id="MFE9602019.1"/>
    </source>
</evidence>
<dbReference type="SUPFAM" id="SSF47413">
    <property type="entry name" value="lambda repressor-like DNA-binding domains"/>
    <property type="match status" value="1"/>
</dbReference>
<dbReference type="Gene3D" id="1.10.260.40">
    <property type="entry name" value="lambda repressor-like DNA-binding domains"/>
    <property type="match status" value="1"/>
</dbReference>
<dbReference type="InterPro" id="IPR010982">
    <property type="entry name" value="Lambda_DNA-bd_dom_sf"/>
</dbReference>
<dbReference type="RefSeq" id="WP_388109646.1">
    <property type="nucleotide sequence ID" value="NZ_JBIAHM010000009.1"/>
</dbReference>